<proteinExistence type="predicted"/>
<keyword evidence="2" id="KW-1185">Reference proteome</keyword>
<dbReference type="AlphaFoldDB" id="A0A9W7W162"/>
<reference evidence="1 2" key="2">
    <citation type="journal article" date="2021" name="Curr. Genet.">
        <title>Genetic response to nitrogen starvation in the aggressive Eucalyptus foliar pathogen Teratosphaeria destructans.</title>
        <authorList>
            <person name="Havenga M."/>
            <person name="Wingfield B.D."/>
            <person name="Wingfield M.J."/>
            <person name="Dreyer L.L."/>
            <person name="Roets F."/>
            <person name="Aylward J."/>
        </authorList>
    </citation>
    <scope>NUCLEOTIDE SEQUENCE [LARGE SCALE GENOMIC DNA]</scope>
    <source>
        <strain evidence="1">CMW44962</strain>
    </source>
</reference>
<comment type="caution">
    <text evidence="1">The sequence shown here is derived from an EMBL/GenBank/DDBJ whole genome shotgun (WGS) entry which is preliminary data.</text>
</comment>
<gene>
    <name evidence="1" type="ORF">Tdes44962_MAKER00487</name>
</gene>
<dbReference type="Proteomes" id="UP001138500">
    <property type="component" value="Unassembled WGS sequence"/>
</dbReference>
<dbReference type="EMBL" id="RIBY02001978">
    <property type="protein sequence ID" value="KAH9826523.1"/>
    <property type="molecule type" value="Genomic_DNA"/>
</dbReference>
<protein>
    <submittedName>
        <fullName evidence="1">Uncharacterized protein</fullName>
    </submittedName>
</protein>
<accession>A0A9W7W162</accession>
<organism evidence="1 2">
    <name type="scientific">Teratosphaeria destructans</name>
    <dbReference type="NCBI Taxonomy" id="418781"/>
    <lineage>
        <taxon>Eukaryota</taxon>
        <taxon>Fungi</taxon>
        <taxon>Dikarya</taxon>
        <taxon>Ascomycota</taxon>
        <taxon>Pezizomycotina</taxon>
        <taxon>Dothideomycetes</taxon>
        <taxon>Dothideomycetidae</taxon>
        <taxon>Mycosphaerellales</taxon>
        <taxon>Teratosphaeriaceae</taxon>
        <taxon>Teratosphaeria</taxon>
    </lineage>
</organism>
<sequence length="163" mass="17780">MAVISVPMKAKAADMSTEKKPRNRPFAPAIPEYCTKPPVSFQYRNPIARPSGPPPAVMMTPVMIRPMTVMTLIEQNCDQCQPQMLLIFYILALVLTQNSHSPNTLVPAKLIARTTMSINPTHMALLHMPVVQAEPGSLAGVQYDTRTAAALISAGKTTILLNQ</sequence>
<reference evidence="1 2" key="1">
    <citation type="journal article" date="2018" name="IMA Fungus">
        <title>IMA Genome-F 10: Nine draft genome sequences of Claviceps purpurea s.lat., including C. arundinis, C. humidiphila, and C. cf. spartinae, pseudomolecules for the pitch canker pathogen Fusarium circinatum, draft genome of Davidsoniella eucalypti, Grosmannia galeiformis, Quambalaria eucalypti, and Teratosphaeria destructans.</title>
        <authorList>
            <person name="Wingfield B.D."/>
            <person name="Liu M."/>
            <person name="Nguyen H.D."/>
            <person name="Lane F.A."/>
            <person name="Morgan S.W."/>
            <person name="De Vos L."/>
            <person name="Wilken P.M."/>
            <person name="Duong T.A."/>
            <person name="Aylward J."/>
            <person name="Coetzee M.P."/>
            <person name="Dadej K."/>
            <person name="De Beer Z.W."/>
            <person name="Findlay W."/>
            <person name="Havenga M."/>
            <person name="Kolarik M."/>
            <person name="Menzies J.G."/>
            <person name="Naidoo K."/>
            <person name="Pochopski O."/>
            <person name="Shoukouhi P."/>
            <person name="Santana Q.C."/>
            <person name="Seifert K.A."/>
            <person name="Soal N."/>
            <person name="Steenkamp E.T."/>
            <person name="Tatham C.T."/>
            <person name="van der Nest M.A."/>
            <person name="Wingfield M.J."/>
        </authorList>
    </citation>
    <scope>NUCLEOTIDE SEQUENCE [LARGE SCALE GENOMIC DNA]</scope>
    <source>
        <strain evidence="1">CMW44962</strain>
    </source>
</reference>
<evidence type="ECO:0000313" key="1">
    <source>
        <dbReference type="EMBL" id="KAH9826523.1"/>
    </source>
</evidence>
<evidence type="ECO:0000313" key="2">
    <source>
        <dbReference type="Proteomes" id="UP001138500"/>
    </source>
</evidence>
<name>A0A9W7W162_9PEZI</name>